<protein>
    <recommendedName>
        <fullName evidence="3">Gp37 protein</fullName>
    </recommendedName>
</protein>
<sequence>MAREDIHAALFARLTAAAPFATASRRVRLWNDLSPAQQPALFLMSRGEEVTRRDTLPAHRVLRVDILLYAQAPDDDTAGAVVLNPLLDAVEAALRPPPGQDKQTLGGLVYDCWIEGQVTTDEGALGSQAVAIVPLHLLIP</sequence>
<accession>A0A560KHA9</accession>
<evidence type="ECO:0000313" key="2">
    <source>
        <dbReference type="Proteomes" id="UP000320516"/>
    </source>
</evidence>
<organism evidence="1 2">
    <name type="scientific">Nitrospirillum amazonense</name>
    <dbReference type="NCBI Taxonomy" id="28077"/>
    <lineage>
        <taxon>Bacteria</taxon>
        <taxon>Pseudomonadati</taxon>
        <taxon>Pseudomonadota</taxon>
        <taxon>Alphaproteobacteria</taxon>
        <taxon>Rhodospirillales</taxon>
        <taxon>Azospirillaceae</taxon>
        <taxon>Nitrospirillum</taxon>
    </lineage>
</organism>
<evidence type="ECO:0000313" key="1">
    <source>
        <dbReference type="EMBL" id="TWB82607.1"/>
    </source>
</evidence>
<comment type="caution">
    <text evidence="1">The sequence shown here is derived from an EMBL/GenBank/DDBJ whole genome shotgun (WGS) entry which is preliminary data.</text>
</comment>
<gene>
    <name evidence="1" type="ORF">FBZ87_101315</name>
</gene>
<proteinExistence type="predicted"/>
<dbReference type="EMBL" id="VITV01000001">
    <property type="protein sequence ID" value="TWB82607.1"/>
    <property type="molecule type" value="Genomic_DNA"/>
</dbReference>
<dbReference type="Proteomes" id="UP000320516">
    <property type="component" value="Unassembled WGS sequence"/>
</dbReference>
<name>A0A560KHA9_9PROT</name>
<reference evidence="1 2" key="1">
    <citation type="submission" date="2019-06" db="EMBL/GenBank/DDBJ databases">
        <title>Genomic Encyclopedia of Type Strains, Phase IV (KMG-V): Genome sequencing to study the core and pangenomes of soil and plant-associated prokaryotes.</title>
        <authorList>
            <person name="Whitman W."/>
        </authorList>
    </citation>
    <scope>NUCLEOTIDE SEQUENCE [LARGE SCALE GENOMIC DNA]</scope>
    <source>
        <strain evidence="1 2">BR 12005</strain>
    </source>
</reference>
<evidence type="ECO:0008006" key="3">
    <source>
        <dbReference type="Google" id="ProtNLM"/>
    </source>
</evidence>
<dbReference type="AlphaFoldDB" id="A0A560KHA9"/>
<dbReference type="RefSeq" id="WP_145608619.1">
    <property type="nucleotide sequence ID" value="NZ_JARPAF010000004.1"/>
</dbReference>